<dbReference type="Pfam" id="PF03924">
    <property type="entry name" value="CHASE"/>
    <property type="match status" value="1"/>
</dbReference>
<evidence type="ECO:0000256" key="10">
    <source>
        <dbReference type="ARBA" id="ARBA00022989"/>
    </source>
</evidence>
<dbReference type="InterPro" id="IPR006189">
    <property type="entry name" value="CHASE_dom"/>
</dbReference>
<dbReference type="RefSeq" id="WP_311341596.1">
    <property type="nucleotide sequence ID" value="NZ_JAVRHS010000015.1"/>
</dbReference>
<comment type="subcellular location">
    <subcellularLocation>
        <location evidence="2">Membrane</location>
    </subcellularLocation>
</comment>
<evidence type="ECO:0000259" key="13">
    <source>
        <dbReference type="PROSITE" id="PS50839"/>
    </source>
</evidence>
<gene>
    <name evidence="14" type="ORF">RM533_12670</name>
</gene>
<evidence type="ECO:0000256" key="11">
    <source>
        <dbReference type="ARBA" id="ARBA00023136"/>
    </source>
</evidence>
<dbReference type="EMBL" id="JAVRHS010000015">
    <property type="protein sequence ID" value="MDT0577021.1"/>
    <property type="molecule type" value="Genomic_DNA"/>
</dbReference>
<keyword evidence="9" id="KW-0067">ATP-binding</keyword>
<feature type="transmembrane region" description="Helical" evidence="12">
    <location>
        <begin position="313"/>
        <end position="335"/>
    </location>
</feature>
<evidence type="ECO:0000256" key="3">
    <source>
        <dbReference type="ARBA" id="ARBA00012438"/>
    </source>
</evidence>
<evidence type="ECO:0000256" key="9">
    <source>
        <dbReference type="ARBA" id="ARBA00022840"/>
    </source>
</evidence>
<dbReference type="PROSITE" id="PS50839">
    <property type="entry name" value="CHASE"/>
    <property type="match status" value="1"/>
</dbReference>
<comment type="catalytic activity">
    <reaction evidence="1">
        <text>ATP + protein L-histidine = ADP + protein N-phospho-L-histidine.</text>
        <dbReference type="EC" id="2.7.13.3"/>
    </reaction>
</comment>
<keyword evidence="11 12" id="KW-0472">Membrane</keyword>
<reference evidence="14 15" key="1">
    <citation type="submission" date="2023-09" db="EMBL/GenBank/DDBJ databases">
        <authorList>
            <person name="Rey-Velasco X."/>
        </authorList>
    </citation>
    <scope>NUCLEOTIDE SEQUENCE [LARGE SCALE GENOMIC DNA]</scope>
    <source>
        <strain evidence="14 15">F390</strain>
    </source>
</reference>
<dbReference type="Proteomes" id="UP001259803">
    <property type="component" value="Unassembled WGS sequence"/>
</dbReference>
<evidence type="ECO:0000313" key="14">
    <source>
        <dbReference type="EMBL" id="MDT0577021.1"/>
    </source>
</evidence>
<evidence type="ECO:0000256" key="6">
    <source>
        <dbReference type="ARBA" id="ARBA00022692"/>
    </source>
</evidence>
<dbReference type="Gene3D" id="3.30.450.350">
    <property type="entry name" value="CHASE domain"/>
    <property type="match status" value="1"/>
</dbReference>
<dbReference type="EC" id="2.7.13.3" evidence="3"/>
<comment type="caution">
    <text evidence="14">The sequence shown here is derived from an EMBL/GenBank/DDBJ whole genome shotgun (WGS) entry which is preliminary data.</text>
</comment>
<evidence type="ECO:0000256" key="1">
    <source>
        <dbReference type="ARBA" id="ARBA00000085"/>
    </source>
</evidence>
<keyword evidence="4" id="KW-0597">Phosphoprotein</keyword>
<proteinExistence type="predicted"/>
<organism evidence="14 15">
    <name type="scientific">Croceicoccus esteveae</name>
    <dbReference type="NCBI Taxonomy" id="3075597"/>
    <lineage>
        <taxon>Bacteria</taxon>
        <taxon>Pseudomonadati</taxon>
        <taxon>Pseudomonadota</taxon>
        <taxon>Alphaproteobacteria</taxon>
        <taxon>Sphingomonadales</taxon>
        <taxon>Erythrobacteraceae</taxon>
        <taxon>Croceicoccus</taxon>
    </lineage>
</organism>
<protein>
    <recommendedName>
        <fullName evidence="3">histidine kinase</fullName>
        <ecNumber evidence="3">2.7.13.3</ecNumber>
    </recommendedName>
</protein>
<dbReference type="InterPro" id="IPR042240">
    <property type="entry name" value="CHASE_sf"/>
</dbReference>
<dbReference type="InterPro" id="IPR011102">
    <property type="entry name" value="Sig_transdc_His_kinase_HWE"/>
</dbReference>
<evidence type="ECO:0000256" key="2">
    <source>
        <dbReference type="ARBA" id="ARBA00004370"/>
    </source>
</evidence>
<keyword evidence="7" id="KW-0547">Nucleotide-binding</keyword>
<accession>A0ABU2ZKV7</accession>
<dbReference type="Pfam" id="PF07536">
    <property type="entry name" value="HWE_HK"/>
    <property type="match status" value="1"/>
</dbReference>
<dbReference type="InterPro" id="IPR036890">
    <property type="entry name" value="HATPase_C_sf"/>
</dbReference>
<keyword evidence="5" id="KW-0808">Transferase</keyword>
<name>A0ABU2ZKV7_9SPHN</name>
<evidence type="ECO:0000256" key="12">
    <source>
        <dbReference type="SAM" id="Phobius"/>
    </source>
</evidence>
<dbReference type="PANTHER" id="PTHR41523:SF7">
    <property type="entry name" value="HISTIDINE KINASE"/>
    <property type="match status" value="1"/>
</dbReference>
<evidence type="ECO:0000256" key="4">
    <source>
        <dbReference type="ARBA" id="ARBA00022553"/>
    </source>
</evidence>
<evidence type="ECO:0000256" key="5">
    <source>
        <dbReference type="ARBA" id="ARBA00022679"/>
    </source>
</evidence>
<keyword evidence="6 12" id="KW-0812">Transmembrane</keyword>
<keyword evidence="8" id="KW-0418">Kinase</keyword>
<evidence type="ECO:0000256" key="7">
    <source>
        <dbReference type="ARBA" id="ARBA00022741"/>
    </source>
</evidence>
<dbReference type="SMART" id="SM01079">
    <property type="entry name" value="CHASE"/>
    <property type="match status" value="1"/>
</dbReference>
<dbReference type="SMART" id="SM00911">
    <property type="entry name" value="HWE_HK"/>
    <property type="match status" value="1"/>
</dbReference>
<evidence type="ECO:0000313" key="15">
    <source>
        <dbReference type="Proteomes" id="UP001259803"/>
    </source>
</evidence>
<keyword evidence="15" id="KW-1185">Reference proteome</keyword>
<evidence type="ECO:0000256" key="8">
    <source>
        <dbReference type="ARBA" id="ARBA00022777"/>
    </source>
</evidence>
<dbReference type="PANTHER" id="PTHR41523">
    <property type="entry name" value="TWO-COMPONENT SYSTEM SENSOR PROTEIN"/>
    <property type="match status" value="1"/>
</dbReference>
<feature type="domain" description="CHASE" evidence="13">
    <location>
        <begin position="83"/>
        <end position="301"/>
    </location>
</feature>
<dbReference type="Gene3D" id="3.30.565.10">
    <property type="entry name" value="Histidine kinase-like ATPase, C-terminal domain"/>
    <property type="match status" value="1"/>
</dbReference>
<keyword evidence="10 12" id="KW-1133">Transmembrane helix</keyword>
<sequence>MREPPQIGGALRWFAQYPRALPIAIFLAIIAVTALGVWAIEHTEAQTRRTSLEQKTIAAAAALERRANAHSAYLRAGAALFSMQDEVKAQLFQAFIGQLRLDANFRGAEGIGWAERTDVTDIPELEARMSADDFGEFSVYPPPRDDHAYAVPIITLQPMTERNRRAIGYNMFSEQKRRYAMLEAEQSARPTATGRVSLVQETAGSDEAGFLIYMPVFRQKGSRDTRFLKGFVFSPFNARDFLTSALDGEVSNGAAIRLYDQAVAPQNLLAALTSRAAPGAAITDEAVTRTINVANRQWILEVQPLRARGLSPLAAMVLLAGLIVASLALAIASLLTRQAAEARRAIIWLEEQAAIRTLLTRELNHRVKNTLANVLSIISLTRRRAETIEDYARSLDGRIRALSATHDLLTQSEWGATPVRAVLEVEMAPYAMQHGSHLDLAGPDVDLAPNDALSLGLAVHELATNAAKYGALSVNSGKVYVHWDLVSHDLVRIRWREEGGPPVVQERRRGFGTDLIEKIVAHELRNPVDLVFEPAGVRCTMLIPVRRPSEFAMRARTTNKTDRKIR</sequence>
<feature type="transmembrane region" description="Helical" evidence="12">
    <location>
        <begin position="20"/>
        <end position="40"/>
    </location>
</feature>